<reference evidence="2" key="1">
    <citation type="journal article" date="2022" name="Mol. Ecol. Resour.">
        <title>The genomes of chicory, endive, great burdock and yacon provide insights into Asteraceae palaeo-polyploidization history and plant inulin production.</title>
        <authorList>
            <person name="Fan W."/>
            <person name="Wang S."/>
            <person name="Wang H."/>
            <person name="Wang A."/>
            <person name="Jiang F."/>
            <person name="Liu H."/>
            <person name="Zhao H."/>
            <person name="Xu D."/>
            <person name="Zhang Y."/>
        </authorList>
    </citation>
    <scope>NUCLEOTIDE SEQUENCE [LARGE SCALE GENOMIC DNA]</scope>
    <source>
        <strain evidence="2">cv. Niubang</strain>
    </source>
</reference>
<organism evidence="1 2">
    <name type="scientific">Arctium lappa</name>
    <name type="common">Greater burdock</name>
    <name type="synonym">Lappa major</name>
    <dbReference type="NCBI Taxonomy" id="4217"/>
    <lineage>
        <taxon>Eukaryota</taxon>
        <taxon>Viridiplantae</taxon>
        <taxon>Streptophyta</taxon>
        <taxon>Embryophyta</taxon>
        <taxon>Tracheophyta</taxon>
        <taxon>Spermatophyta</taxon>
        <taxon>Magnoliopsida</taxon>
        <taxon>eudicotyledons</taxon>
        <taxon>Gunneridae</taxon>
        <taxon>Pentapetalae</taxon>
        <taxon>asterids</taxon>
        <taxon>campanulids</taxon>
        <taxon>Asterales</taxon>
        <taxon>Asteraceae</taxon>
        <taxon>Carduoideae</taxon>
        <taxon>Cardueae</taxon>
        <taxon>Arctiinae</taxon>
        <taxon>Arctium</taxon>
    </lineage>
</organism>
<proteinExistence type="predicted"/>
<keyword evidence="2" id="KW-1185">Reference proteome</keyword>
<evidence type="ECO:0000313" key="1">
    <source>
        <dbReference type="EMBL" id="KAI3714632.1"/>
    </source>
</evidence>
<reference evidence="1 2" key="2">
    <citation type="journal article" date="2022" name="Mol. Ecol. Resour.">
        <title>The genomes of chicory, endive, great burdock and yacon provide insights into Asteraceae paleo-polyploidization history and plant inulin production.</title>
        <authorList>
            <person name="Fan W."/>
            <person name="Wang S."/>
            <person name="Wang H."/>
            <person name="Wang A."/>
            <person name="Jiang F."/>
            <person name="Liu H."/>
            <person name="Zhao H."/>
            <person name="Xu D."/>
            <person name="Zhang Y."/>
        </authorList>
    </citation>
    <scope>NUCLEOTIDE SEQUENCE [LARGE SCALE GENOMIC DNA]</scope>
    <source>
        <strain evidence="2">cv. Niubang</strain>
    </source>
</reference>
<protein>
    <submittedName>
        <fullName evidence="1">Uncharacterized protein</fullName>
    </submittedName>
</protein>
<gene>
    <name evidence="1" type="ORF">L6452_21590</name>
</gene>
<sequence length="137" mass="14736">MIRVVIRKHILFRPNAKVKGESCGGINIAAAKNSADNEEILIRPTRIRWVSKEKSSSREAVRIPTNLKITMNINRTVSGILLKVLPSPSRVINGIEEGLHSIYLSSGSIVSILLLVTAAVWILLLSLLGGGSMLGGG</sequence>
<evidence type="ECO:0000313" key="2">
    <source>
        <dbReference type="Proteomes" id="UP001055879"/>
    </source>
</evidence>
<dbReference type="EMBL" id="CM042053">
    <property type="protein sequence ID" value="KAI3714632.1"/>
    <property type="molecule type" value="Genomic_DNA"/>
</dbReference>
<accession>A0ACB9AWV0</accession>
<comment type="caution">
    <text evidence="1">The sequence shown here is derived from an EMBL/GenBank/DDBJ whole genome shotgun (WGS) entry which is preliminary data.</text>
</comment>
<name>A0ACB9AWV0_ARCLA</name>
<dbReference type="Proteomes" id="UP001055879">
    <property type="component" value="Linkage Group LG07"/>
</dbReference>